<evidence type="ECO:0000256" key="1">
    <source>
        <dbReference type="SAM" id="MobiDB-lite"/>
    </source>
</evidence>
<dbReference type="Proteomes" id="UP001492380">
    <property type="component" value="Unassembled WGS sequence"/>
</dbReference>
<protein>
    <submittedName>
        <fullName evidence="2">Uncharacterized protein</fullName>
    </submittedName>
</protein>
<comment type="caution">
    <text evidence="2">The sequence shown here is derived from an EMBL/GenBank/DDBJ whole genome shotgun (WGS) entry which is preliminary data.</text>
</comment>
<evidence type="ECO:0000313" key="3">
    <source>
        <dbReference type="Proteomes" id="UP001492380"/>
    </source>
</evidence>
<name>A0ABR1Z046_9PEZI</name>
<keyword evidence="3" id="KW-1185">Reference proteome</keyword>
<accession>A0ABR1Z046</accession>
<dbReference type="EMBL" id="JBBWRZ010000002">
    <property type="protein sequence ID" value="KAK8243954.1"/>
    <property type="molecule type" value="Genomic_DNA"/>
</dbReference>
<organism evidence="2 3">
    <name type="scientific">Phyllosticta capitalensis</name>
    <dbReference type="NCBI Taxonomy" id="121624"/>
    <lineage>
        <taxon>Eukaryota</taxon>
        <taxon>Fungi</taxon>
        <taxon>Dikarya</taxon>
        <taxon>Ascomycota</taxon>
        <taxon>Pezizomycotina</taxon>
        <taxon>Dothideomycetes</taxon>
        <taxon>Dothideomycetes incertae sedis</taxon>
        <taxon>Botryosphaeriales</taxon>
        <taxon>Phyllostictaceae</taxon>
        <taxon>Phyllosticta</taxon>
    </lineage>
</organism>
<proteinExistence type="predicted"/>
<sequence>MAPPCFLCSRRTRGLLVLATRRRFKALLPCLSRLHREPSSKFNSMSRWIRDEKHDEAETAMSSSKPTKLGLLQRWRQERQKASFSIMSAMVVSWQSPQLPESRSHGQLALPTSNMEQNSDASCWQGETRQDETTAGETTWPDRGRAGRDPNRERDSKWPTPAHRPRHCLHPCQLPQQSCPMKRILGYKKKKKCPLLADEKRRQTLHRRAAFSTRRTLRESRCKNKRSSYDPFRVKGKCMHSNSTREKRSPVHCSKAKPCTSSPRASCHQGAHGAKERIEPAFPLFACRPTLLGVPGPLWVCLPAHRYLAKRSFFFLALTTFSEVAGSTSPLAILTTLATLWHHRCVLVFEALTAGSLPSTDSGGHL</sequence>
<feature type="compositionally biased region" description="Basic and acidic residues" evidence="1">
    <location>
        <begin position="140"/>
        <end position="157"/>
    </location>
</feature>
<gene>
    <name evidence="2" type="ORF">HDK90DRAFT_138751</name>
</gene>
<reference evidence="2 3" key="1">
    <citation type="submission" date="2024-04" db="EMBL/GenBank/DDBJ databases">
        <title>Phyllosticta paracitricarpa is synonymous to the EU quarantine fungus P. citricarpa based on phylogenomic analyses.</title>
        <authorList>
            <consortium name="Lawrence Berkeley National Laboratory"/>
            <person name="Van Ingen-Buijs V.A."/>
            <person name="Van Westerhoven A.C."/>
            <person name="Haridas S."/>
            <person name="Skiadas P."/>
            <person name="Martin F."/>
            <person name="Groenewald J.Z."/>
            <person name="Crous P.W."/>
            <person name="Seidl M.F."/>
        </authorList>
    </citation>
    <scope>NUCLEOTIDE SEQUENCE [LARGE SCALE GENOMIC DNA]</scope>
    <source>
        <strain evidence="2 3">CBS 123374</strain>
    </source>
</reference>
<feature type="compositionally biased region" description="Polar residues" evidence="1">
    <location>
        <begin position="113"/>
        <end position="137"/>
    </location>
</feature>
<evidence type="ECO:0000313" key="2">
    <source>
        <dbReference type="EMBL" id="KAK8243954.1"/>
    </source>
</evidence>
<feature type="region of interest" description="Disordered" evidence="1">
    <location>
        <begin position="113"/>
        <end position="165"/>
    </location>
</feature>